<evidence type="ECO:0000313" key="1">
    <source>
        <dbReference type="EMBL" id="KAH9770753.1"/>
    </source>
</evidence>
<name>A0ACB8LBF8_CITSI</name>
<keyword evidence="1" id="KW-0808">Transferase</keyword>
<sequence>MSSEGSLNTELSKKTSFLGLKLWVLIGISVGAFIVLILCILSVWVSFRRKSRKSLDKFSLTQIPNVSKDIKVDRIVGQNFNDHPESVFLSVHDKSSDKNSEKMHVHLGMSKSSDPDNISQCSSVHHHERACSSQSGEEGSSGAGHKHSSLSYGGLVTASPLIGLPEISHLGWGHWFTLRDLEIATNRFSAENVLGEGGYGVVYKGRLINGSEVAVKKLLNNLLAYLHEAIEPKVVHRDIKSSNILIDDEFNAKVSDFGLAKLLDSGESHITTRVMGTFGYVAPEYANTGMLNEKSDIYSFGVLLLEAVTGRDPVDYGRPANEVNLVEWLKMMVGTRRAEEVVDPNLEVKPATRALKRSLLVALRCVDPDSEKRPKMSQVVRMLEADDYPFREEQEEPHNKYGN</sequence>
<keyword evidence="2" id="KW-1185">Reference proteome</keyword>
<protein>
    <submittedName>
        <fullName evidence="1">Protein kinase domain-containing protein</fullName>
    </submittedName>
</protein>
<dbReference type="EMBL" id="CM039173">
    <property type="protein sequence ID" value="KAH9770753.1"/>
    <property type="molecule type" value="Genomic_DNA"/>
</dbReference>
<reference evidence="2" key="1">
    <citation type="journal article" date="2023" name="Hortic. Res.">
        <title>A chromosome-level phased genome enabling allele-level studies in sweet orange: a case study on citrus Huanglongbing tolerance.</title>
        <authorList>
            <person name="Wu B."/>
            <person name="Yu Q."/>
            <person name="Deng Z."/>
            <person name="Duan Y."/>
            <person name="Luo F."/>
            <person name="Gmitter F. Jr."/>
        </authorList>
    </citation>
    <scope>NUCLEOTIDE SEQUENCE [LARGE SCALE GENOMIC DNA]</scope>
    <source>
        <strain evidence="2">cv. Valencia</strain>
    </source>
</reference>
<accession>A0ACB8LBF8</accession>
<comment type="caution">
    <text evidence="1">The sequence shown here is derived from an EMBL/GenBank/DDBJ whole genome shotgun (WGS) entry which is preliminary data.</text>
</comment>
<proteinExistence type="predicted"/>
<organism evidence="1 2">
    <name type="scientific">Citrus sinensis</name>
    <name type="common">Sweet orange</name>
    <name type="synonym">Citrus aurantium var. sinensis</name>
    <dbReference type="NCBI Taxonomy" id="2711"/>
    <lineage>
        <taxon>Eukaryota</taxon>
        <taxon>Viridiplantae</taxon>
        <taxon>Streptophyta</taxon>
        <taxon>Embryophyta</taxon>
        <taxon>Tracheophyta</taxon>
        <taxon>Spermatophyta</taxon>
        <taxon>Magnoliopsida</taxon>
        <taxon>eudicotyledons</taxon>
        <taxon>Gunneridae</taxon>
        <taxon>Pentapetalae</taxon>
        <taxon>rosids</taxon>
        <taxon>malvids</taxon>
        <taxon>Sapindales</taxon>
        <taxon>Rutaceae</taxon>
        <taxon>Aurantioideae</taxon>
        <taxon>Citrus</taxon>
    </lineage>
</organism>
<evidence type="ECO:0000313" key="2">
    <source>
        <dbReference type="Proteomes" id="UP000829398"/>
    </source>
</evidence>
<dbReference type="Proteomes" id="UP000829398">
    <property type="component" value="Chromosome 4"/>
</dbReference>
<keyword evidence="1" id="KW-0418">Kinase</keyword>
<gene>
    <name evidence="1" type="ORF">KPL71_012470</name>
</gene>